<evidence type="ECO:0000256" key="13">
    <source>
        <dbReference type="RuleBase" id="RU361130"/>
    </source>
</evidence>
<evidence type="ECO:0000256" key="14">
    <source>
        <dbReference type="SAM" id="MobiDB-lite"/>
    </source>
</evidence>
<proteinExistence type="inferred from homology"/>
<evidence type="ECO:0000256" key="11">
    <source>
        <dbReference type="PIRSR" id="PIRSR605792-51"/>
    </source>
</evidence>
<evidence type="ECO:0000256" key="1">
    <source>
        <dbReference type="ARBA" id="ARBA00001182"/>
    </source>
</evidence>
<feature type="domain" description="Thioredoxin" evidence="15">
    <location>
        <begin position="90"/>
        <end position="215"/>
    </location>
</feature>
<dbReference type="PANTHER" id="PTHR18929">
    <property type="entry name" value="PROTEIN DISULFIDE ISOMERASE"/>
    <property type="match status" value="1"/>
</dbReference>
<dbReference type="InterPro" id="IPR013766">
    <property type="entry name" value="Thioredoxin_domain"/>
</dbReference>
<gene>
    <name evidence="16" type="ORF">CBR_g34569</name>
</gene>
<dbReference type="FunFam" id="3.40.30.10:FF:000023">
    <property type="entry name" value="Protein disulfide-isomerase"/>
    <property type="match status" value="1"/>
</dbReference>
<dbReference type="Gramene" id="GBG82285">
    <property type="protein sequence ID" value="GBG82285"/>
    <property type="gene ID" value="CBR_g34569"/>
</dbReference>
<accession>A0A388LJ75</accession>
<dbReference type="EC" id="5.3.4.1" evidence="4 13"/>
<evidence type="ECO:0000256" key="2">
    <source>
        <dbReference type="ARBA" id="ARBA00004319"/>
    </source>
</evidence>
<feature type="region of interest" description="Disordered" evidence="14">
    <location>
        <begin position="574"/>
        <end position="609"/>
    </location>
</feature>
<dbReference type="CDD" id="cd02995">
    <property type="entry name" value="PDI_a_PDI_a'_C"/>
    <property type="match status" value="1"/>
</dbReference>
<dbReference type="Proteomes" id="UP000265515">
    <property type="component" value="Unassembled WGS sequence"/>
</dbReference>
<comment type="subcellular location">
    <subcellularLocation>
        <location evidence="2">Endoplasmic reticulum lumen</location>
    </subcellularLocation>
</comment>
<dbReference type="PROSITE" id="PS51352">
    <property type="entry name" value="THIOREDOXIN_2"/>
    <property type="match status" value="2"/>
</dbReference>
<dbReference type="NCBIfam" id="TIGR01126">
    <property type="entry name" value="pdi_dom"/>
    <property type="match status" value="1"/>
</dbReference>
<evidence type="ECO:0000313" key="17">
    <source>
        <dbReference type="Proteomes" id="UP000265515"/>
    </source>
</evidence>
<feature type="disulfide bond" description="Redox-active" evidence="11">
    <location>
        <begin position="137"/>
        <end position="140"/>
    </location>
</feature>
<sequence>MARRSSKALLWALLAVLLIAYPLTKVLTPVHAEEKAESSDEEDSDDDEGTPAVQEEAEADVGESALTEQYMEGGEGEGYNEGEEGDEAGAAGGGEEPEEEEEEKVDEKDVVVLTAATFNDTVSKTAKVLVEFYAPWCGHCKTLKPAYAKAATILKGYDDKIILAKVDATQENDLGREQGVQGYPTLYWYDNGVKISYTGGRSVDEIVQWVKKKTGPPANTISTAKEMTDFLAANRAAGVGFFKKFEGKEWEHFQQVAKKEDALSFAQTTCAEAAAAAGITAKAPAFAVVKAEDEKFNALDGEFVYDELSKFVAANKLPIVTLFTTGNVEMIFGSAVKKQALLFLPADKEAEILPLFKKACGELKGDVICVHVKADHEDSSQVYEFFGVQSDAVAIFGYSTVEETKKFPFGKELTHENIVAWGKDFAAGKIEASVKSQEIPETNDEDVKVVVGKTFQSIVLDDSKDVLLEAYAPWCGHCQSLEPIYKKLGKKFRNIPSVVIAKIDATANEHPRLEVQGFPTLLLFKAGAKDEEPIPFEGDRTVKEMTKFLKENCGIPFTLEKKKKKKAEAVEVETEEAKAEEKELAKDAATEEGKEEVVETVKSSGKEEL</sequence>
<dbReference type="Pfam" id="PF00085">
    <property type="entry name" value="Thioredoxin"/>
    <property type="match status" value="2"/>
</dbReference>
<evidence type="ECO:0000256" key="5">
    <source>
        <dbReference type="ARBA" id="ARBA00022729"/>
    </source>
</evidence>
<feature type="compositionally biased region" description="Acidic residues" evidence="14">
    <location>
        <begin position="74"/>
        <end position="87"/>
    </location>
</feature>
<evidence type="ECO:0000256" key="7">
    <source>
        <dbReference type="ARBA" id="ARBA00022824"/>
    </source>
</evidence>
<comment type="caution">
    <text evidence="16">The sequence shown here is derived from an EMBL/GenBank/DDBJ whole genome shotgun (WGS) entry which is preliminary data.</text>
</comment>
<feature type="domain" description="Thioredoxin" evidence="15">
    <location>
        <begin position="428"/>
        <end position="554"/>
    </location>
</feature>
<feature type="chain" id="PRO_5017105281" description="Protein disulfide-isomerase" evidence="13">
    <location>
        <begin position="33"/>
        <end position="609"/>
    </location>
</feature>
<organism evidence="16 17">
    <name type="scientific">Chara braunii</name>
    <name type="common">Braun's stonewort</name>
    <dbReference type="NCBI Taxonomy" id="69332"/>
    <lineage>
        <taxon>Eukaryota</taxon>
        <taxon>Viridiplantae</taxon>
        <taxon>Streptophyta</taxon>
        <taxon>Charophyceae</taxon>
        <taxon>Charales</taxon>
        <taxon>Characeae</taxon>
        <taxon>Chara</taxon>
    </lineage>
</organism>
<evidence type="ECO:0000313" key="16">
    <source>
        <dbReference type="EMBL" id="GBG82285.1"/>
    </source>
</evidence>
<feature type="disulfide bond" description="Redox-active" evidence="11">
    <location>
        <begin position="475"/>
        <end position="478"/>
    </location>
</feature>
<keyword evidence="8 11" id="KW-1015">Disulfide bond</keyword>
<dbReference type="CDD" id="cd02961">
    <property type="entry name" value="PDI_a_family"/>
    <property type="match status" value="1"/>
</dbReference>
<dbReference type="GO" id="GO:0034976">
    <property type="term" value="P:response to endoplasmic reticulum stress"/>
    <property type="evidence" value="ECO:0007669"/>
    <property type="project" value="TreeGrafter"/>
</dbReference>
<evidence type="ECO:0000256" key="10">
    <source>
        <dbReference type="ARBA" id="ARBA00023284"/>
    </source>
</evidence>
<dbReference type="InterPro" id="IPR005788">
    <property type="entry name" value="PDI_thioredoxin-like_dom"/>
</dbReference>
<dbReference type="FunFam" id="3.40.30.10:FF:000042">
    <property type="entry name" value="protein disulfide-isomerase A2"/>
    <property type="match status" value="1"/>
</dbReference>
<dbReference type="EMBL" id="BFEA01000402">
    <property type="protein sequence ID" value="GBG82285.1"/>
    <property type="molecule type" value="Genomic_DNA"/>
</dbReference>
<dbReference type="AlphaFoldDB" id="A0A388LJ75"/>
<evidence type="ECO:0000259" key="15">
    <source>
        <dbReference type="PROSITE" id="PS51352"/>
    </source>
</evidence>
<keyword evidence="7" id="KW-0256">Endoplasmic reticulum</keyword>
<evidence type="ECO:0000256" key="9">
    <source>
        <dbReference type="ARBA" id="ARBA00023235"/>
    </source>
</evidence>
<dbReference type="InterPro" id="IPR036249">
    <property type="entry name" value="Thioredoxin-like_sf"/>
</dbReference>
<keyword evidence="17" id="KW-1185">Reference proteome</keyword>
<dbReference type="Pfam" id="PF13848">
    <property type="entry name" value="Thioredoxin_6"/>
    <property type="match status" value="1"/>
</dbReference>
<dbReference type="SUPFAM" id="SSF52833">
    <property type="entry name" value="Thioredoxin-like"/>
    <property type="match status" value="4"/>
</dbReference>
<dbReference type="OrthoDB" id="427280at2759"/>
<dbReference type="PRINTS" id="PR00421">
    <property type="entry name" value="THIOREDOXIN"/>
</dbReference>
<dbReference type="CDD" id="cd02982">
    <property type="entry name" value="PDI_b'_family"/>
    <property type="match status" value="1"/>
</dbReference>
<dbReference type="PANTHER" id="PTHR18929:SF246">
    <property type="entry name" value="PROTEIN DISULFIDE ISOMERASE-LIKE 1-4"/>
    <property type="match status" value="1"/>
</dbReference>
<keyword evidence="9 13" id="KW-0413">Isomerase</keyword>
<dbReference type="Gene3D" id="3.40.30.10">
    <property type="entry name" value="Glutaredoxin"/>
    <property type="match status" value="4"/>
</dbReference>
<evidence type="ECO:0000256" key="8">
    <source>
        <dbReference type="ARBA" id="ARBA00023157"/>
    </source>
</evidence>
<evidence type="ECO:0000256" key="3">
    <source>
        <dbReference type="ARBA" id="ARBA00006347"/>
    </source>
</evidence>
<keyword evidence="6" id="KW-0677">Repeat</keyword>
<feature type="compositionally biased region" description="Acidic residues" evidence="14">
    <location>
        <begin position="95"/>
        <end position="104"/>
    </location>
</feature>
<evidence type="ECO:0000256" key="6">
    <source>
        <dbReference type="ARBA" id="ARBA00022737"/>
    </source>
</evidence>
<keyword evidence="10 11" id="KW-0676">Redox-active center</keyword>
<reference evidence="16 17" key="1">
    <citation type="journal article" date="2018" name="Cell">
        <title>The Chara Genome: Secondary Complexity and Implications for Plant Terrestrialization.</title>
        <authorList>
            <person name="Nishiyama T."/>
            <person name="Sakayama H."/>
            <person name="Vries J.D."/>
            <person name="Buschmann H."/>
            <person name="Saint-Marcoux D."/>
            <person name="Ullrich K.K."/>
            <person name="Haas F.B."/>
            <person name="Vanderstraeten L."/>
            <person name="Becker D."/>
            <person name="Lang D."/>
            <person name="Vosolsobe S."/>
            <person name="Rombauts S."/>
            <person name="Wilhelmsson P.K.I."/>
            <person name="Janitza P."/>
            <person name="Kern R."/>
            <person name="Heyl A."/>
            <person name="Rumpler F."/>
            <person name="Villalobos L.I.A.C."/>
            <person name="Clay J.M."/>
            <person name="Skokan R."/>
            <person name="Toyoda A."/>
            <person name="Suzuki Y."/>
            <person name="Kagoshima H."/>
            <person name="Schijlen E."/>
            <person name="Tajeshwar N."/>
            <person name="Catarino B."/>
            <person name="Hetherington A.J."/>
            <person name="Saltykova A."/>
            <person name="Bonnot C."/>
            <person name="Breuninger H."/>
            <person name="Symeonidi A."/>
            <person name="Radhakrishnan G.V."/>
            <person name="Van Nieuwerburgh F."/>
            <person name="Deforce D."/>
            <person name="Chang C."/>
            <person name="Karol K.G."/>
            <person name="Hedrich R."/>
            <person name="Ulvskov P."/>
            <person name="Glockner G."/>
            <person name="Delwiche C.F."/>
            <person name="Petrasek J."/>
            <person name="Van de Peer Y."/>
            <person name="Friml J."/>
            <person name="Beilby M."/>
            <person name="Dolan L."/>
            <person name="Kohara Y."/>
            <person name="Sugano S."/>
            <person name="Fujiyama A."/>
            <person name="Delaux P.-M."/>
            <person name="Quint M."/>
            <person name="TheiBen G."/>
            <person name="Hagemann M."/>
            <person name="Harholt J."/>
            <person name="Dunand C."/>
            <person name="Zachgo S."/>
            <person name="Langdale J."/>
            <person name="Maumus F."/>
            <person name="Straeten D.V.D."/>
            <person name="Gould S.B."/>
            <person name="Rensing S.A."/>
        </authorList>
    </citation>
    <scope>NUCLEOTIDE SEQUENCE [LARGE SCALE GENOMIC DNA]</scope>
    <source>
        <strain evidence="16 17">S276</strain>
    </source>
</reference>
<dbReference type="STRING" id="69332.A0A388LJ75"/>
<dbReference type="InterPro" id="IPR017937">
    <property type="entry name" value="Thioredoxin_CS"/>
</dbReference>
<dbReference type="GO" id="GO:0005788">
    <property type="term" value="C:endoplasmic reticulum lumen"/>
    <property type="evidence" value="ECO:0007669"/>
    <property type="project" value="UniProtKB-SubCell"/>
</dbReference>
<protein>
    <recommendedName>
        <fullName evidence="4 13">Protein disulfide-isomerase</fullName>
        <ecNumber evidence="4 13">5.3.4.1</ecNumber>
    </recommendedName>
</protein>
<keyword evidence="5 13" id="KW-0732">Signal</keyword>
<dbReference type="InterPro" id="IPR005792">
    <property type="entry name" value="Prot_disulphide_isomerase"/>
</dbReference>
<evidence type="ECO:0000256" key="12">
    <source>
        <dbReference type="RuleBase" id="RU004208"/>
    </source>
</evidence>
<dbReference type="NCBIfam" id="TIGR01130">
    <property type="entry name" value="ER_PDI_fam"/>
    <property type="match status" value="1"/>
</dbReference>
<feature type="signal peptide" evidence="13">
    <location>
        <begin position="1"/>
        <end position="32"/>
    </location>
</feature>
<dbReference type="PROSITE" id="PS00194">
    <property type="entry name" value="THIOREDOXIN_1"/>
    <property type="match status" value="1"/>
</dbReference>
<comment type="similarity">
    <text evidence="3 12">Belongs to the protein disulfide isomerase family.</text>
</comment>
<dbReference type="GO" id="GO:0006457">
    <property type="term" value="P:protein folding"/>
    <property type="evidence" value="ECO:0007669"/>
    <property type="project" value="TreeGrafter"/>
</dbReference>
<feature type="compositionally biased region" description="Basic and acidic residues" evidence="14">
    <location>
        <begin position="575"/>
        <end position="609"/>
    </location>
</feature>
<evidence type="ECO:0000256" key="4">
    <source>
        <dbReference type="ARBA" id="ARBA00012723"/>
    </source>
</evidence>
<feature type="compositionally biased region" description="Acidic residues" evidence="14">
    <location>
        <begin position="39"/>
        <end position="61"/>
    </location>
</feature>
<dbReference type="OMA" id="FRSKHEP"/>
<dbReference type="CDD" id="cd02981">
    <property type="entry name" value="PDI_b_family"/>
    <property type="match status" value="1"/>
</dbReference>
<feature type="region of interest" description="Disordered" evidence="14">
    <location>
        <begin position="31"/>
        <end position="108"/>
    </location>
</feature>
<dbReference type="GO" id="GO:0003756">
    <property type="term" value="F:protein disulfide isomerase activity"/>
    <property type="evidence" value="ECO:0007669"/>
    <property type="project" value="UniProtKB-EC"/>
</dbReference>
<name>A0A388LJ75_CHABU</name>
<comment type="catalytic activity">
    <reaction evidence="1 13">
        <text>Catalyzes the rearrangement of -S-S- bonds in proteins.</text>
        <dbReference type="EC" id="5.3.4.1"/>
    </reaction>
</comment>